<feature type="domain" description="PAS" evidence="8">
    <location>
        <begin position="263"/>
        <end position="334"/>
    </location>
</feature>
<dbReference type="eggNOG" id="COG4191">
    <property type="taxonomic scope" value="Bacteria"/>
</dbReference>
<feature type="transmembrane region" description="Helical" evidence="5">
    <location>
        <begin position="203"/>
        <end position="225"/>
    </location>
</feature>
<dbReference type="SMART" id="SM00388">
    <property type="entry name" value="HisKA"/>
    <property type="match status" value="1"/>
</dbReference>
<evidence type="ECO:0000256" key="3">
    <source>
        <dbReference type="ARBA" id="ARBA00022553"/>
    </source>
</evidence>
<keyword evidence="10" id="KW-0418">Kinase</keyword>
<feature type="domain" description="Histidine kinase" evidence="6">
    <location>
        <begin position="524"/>
        <end position="749"/>
    </location>
</feature>
<keyword evidence="3 4" id="KW-0597">Phosphoprotein</keyword>
<keyword evidence="10" id="KW-0808">Transferase</keyword>
<comment type="catalytic activity">
    <reaction evidence="1">
        <text>ATP + protein L-histidine = ADP + protein N-phospho-L-histidine.</text>
        <dbReference type="EC" id="2.7.13.3"/>
    </reaction>
</comment>
<evidence type="ECO:0000256" key="5">
    <source>
        <dbReference type="SAM" id="Phobius"/>
    </source>
</evidence>
<dbReference type="STRING" id="314344.AL013_12830"/>
<proteinExistence type="predicted"/>
<evidence type="ECO:0000259" key="7">
    <source>
        <dbReference type="PROSITE" id="PS50110"/>
    </source>
</evidence>
<dbReference type="Pfam" id="PF00072">
    <property type="entry name" value="Response_reg"/>
    <property type="match status" value="1"/>
</dbReference>
<comment type="caution">
    <text evidence="10">The sequence shown here is derived from an EMBL/GenBank/DDBJ whole genome shotgun (WGS) entry which is preliminary data.</text>
</comment>
<dbReference type="InterPro" id="IPR001610">
    <property type="entry name" value="PAC"/>
</dbReference>
<accession>Q0EZT7</accession>
<dbReference type="SUPFAM" id="SSF52172">
    <property type="entry name" value="CheY-like"/>
    <property type="match status" value="1"/>
</dbReference>
<keyword evidence="5" id="KW-0812">Transmembrane</keyword>
<dbReference type="PRINTS" id="PR00344">
    <property type="entry name" value="BCTRLSENSOR"/>
</dbReference>
<dbReference type="HOGENOM" id="CLU_000445_114_64_0"/>
<dbReference type="NCBIfam" id="TIGR00229">
    <property type="entry name" value="sensory_box"/>
    <property type="match status" value="2"/>
</dbReference>
<dbReference type="SUPFAM" id="SSF55785">
    <property type="entry name" value="PYP-like sensor domain (PAS domain)"/>
    <property type="match status" value="2"/>
</dbReference>
<evidence type="ECO:0000259" key="8">
    <source>
        <dbReference type="PROSITE" id="PS50112"/>
    </source>
</evidence>
<feature type="transmembrane region" description="Helical" evidence="5">
    <location>
        <begin position="20"/>
        <end position="38"/>
    </location>
</feature>
<feature type="transmembrane region" description="Helical" evidence="5">
    <location>
        <begin position="112"/>
        <end position="129"/>
    </location>
</feature>
<dbReference type="InterPro" id="IPR035965">
    <property type="entry name" value="PAS-like_dom_sf"/>
</dbReference>
<dbReference type="InterPro" id="IPR005467">
    <property type="entry name" value="His_kinase_dom"/>
</dbReference>
<evidence type="ECO:0000313" key="10">
    <source>
        <dbReference type="EMBL" id="EAU54947.1"/>
    </source>
</evidence>
<reference evidence="10 11" key="1">
    <citation type="submission" date="2006-09" db="EMBL/GenBank/DDBJ databases">
        <authorList>
            <person name="Emerson D."/>
            <person name="Ferriera S."/>
            <person name="Johnson J."/>
            <person name="Kravitz S."/>
            <person name="Halpern A."/>
            <person name="Remington K."/>
            <person name="Beeson K."/>
            <person name="Tran B."/>
            <person name="Rogers Y.-H."/>
            <person name="Friedman R."/>
            <person name="Venter J.C."/>
        </authorList>
    </citation>
    <scope>NUCLEOTIDE SEQUENCE [LARGE SCALE GENOMIC DNA]</scope>
    <source>
        <strain evidence="10 11">PV-1</strain>
    </source>
</reference>
<feature type="transmembrane region" description="Helical" evidence="5">
    <location>
        <begin position="44"/>
        <end position="64"/>
    </location>
</feature>
<dbReference type="SMART" id="SM00387">
    <property type="entry name" value="HATPase_c"/>
    <property type="match status" value="1"/>
</dbReference>
<dbReference type="PROSITE" id="PS50112">
    <property type="entry name" value="PAS"/>
    <property type="match status" value="2"/>
</dbReference>
<dbReference type="FunCoup" id="Q0EZT7">
    <property type="interactions" value="251"/>
</dbReference>
<dbReference type="PROSITE" id="PS50109">
    <property type="entry name" value="HIS_KIN"/>
    <property type="match status" value="1"/>
</dbReference>
<keyword evidence="11" id="KW-1185">Reference proteome</keyword>
<protein>
    <recommendedName>
        <fullName evidence="2">histidine kinase</fullName>
        <ecNumber evidence="2">2.7.13.3</ecNumber>
    </recommendedName>
</protein>
<dbReference type="PANTHER" id="PTHR43065">
    <property type="entry name" value="SENSOR HISTIDINE KINASE"/>
    <property type="match status" value="1"/>
</dbReference>
<dbReference type="GO" id="GO:0000155">
    <property type="term" value="F:phosphorelay sensor kinase activity"/>
    <property type="evidence" value="ECO:0007669"/>
    <property type="project" value="InterPro"/>
</dbReference>
<dbReference type="Pfam" id="PF08448">
    <property type="entry name" value="PAS_4"/>
    <property type="match status" value="1"/>
</dbReference>
<dbReference type="Pfam" id="PF02518">
    <property type="entry name" value="HATPase_c"/>
    <property type="match status" value="1"/>
</dbReference>
<dbReference type="Gene3D" id="3.30.565.10">
    <property type="entry name" value="Histidine kinase-like ATPase, C-terminal domain"/>
    <property type="match status" value="1"/>
</dbReference>
<dbReference type="SMART" id="SM00091">
    <property type="entry name" value="PAS"/>
    <property type="match status" value="2"/>
</dbReference>
<feature type="domain" description="PAC" evidence="9">
    <location>
        <begin position="457"/>
        <end position="511"/>
    </location>
</feature>
<dbReference type="Pfam" id="PF13426">
    <property type="entry name" value="PAS_9"/>
    <property type="match status" value="1"/>
</dbReference>
<dbReference type="InterPro" id="IPR000014">
    <property type="entry name" value="PAS"/>
</dbReference>
<dbReference type="Gene3D" id="3.30.450.20">
    <property type="entry name" value="PAS domain"/>
    <property type="match status" value="2"/>
</dbReference>
<dbReference type="Gene3D" id="1.10.287.130">
    <property type="match status" value="1"/>
</dbReference>
<name>Q0EZT7_9PROT</name>
<dbReference type="PANTHER" id="PTHR43065:SF42">
    <property type="entry name" value="TWO-COMPONENT SENSOR PPRA"/>
    <property type="match status" value="1"/>
</dbReference>
<dbReference type="InterPro" id="IPR003594">
    <property type="entry name" value="HATPase_dom"/>
</dbReference>
<feature type="modified residue" description="4-aspartylphosphate" evidence="4">
    <location>
        <position position="821"/>
    </location>
</feature>
<feature type="domain" description="PAS" evidence="8">
    <location>
        <begin position="386"/>
        <end position="433"/>
    </location>
</feature>
<dbReference type="CDD" id="cd00130">
    <property type="entry name" value="PAS"/>
    <property type="match status" value="2"/>
</dbReference>
<evidence type="ECO:0000256" key="4">
    <source>
        <dbReference type="PROSITE-ProRule" id="PRU00169"/>
    </source>
</evidence>
<gene>
    <name evidence="10" type="ORF">SPV1_09638</name>
</gene>
<feature type="domain" description="Response regulatory" evidence="7">
    <location>
        <begin position="770"/>
        <end position="886"/>
    </location>
</feature>
<dbReference type="Proteomes" id="UP000005297">
    <property type="component" value="Unassembled WGS sequence"/>
</dbReference>
<dbReference type="PROSITE" id="PS50110">
    <property type="entry name" value="RESPONSE_REGULATORY"/>
    <property type="match status" value="1"/>
</dbReference>
<dbReference type="EMBL" id="AATS01000005">
    <property type="protein sequence ID" value="EAU54947.1"/>
    <property type="molecule type" value="Genomic_DNA"/>
</dbReference>
<organism evidence="10 11">
    <name type="scientific">Mariprofundus ferrooxydans PV-1</name>
    <dbReference type="NCBI Taxonomy" id="314345"/>
    <lineage>
        <taxon>Bacteria</taxon>
        <taxon>Pseudomonadati</taxon>
        <taxon>Pseudomonadota</taxon>
        <taxon>Candidatius Mariprofundia</taxon>
        <taxon>Mariprofundales</taxon>
        <taxon>Mariprofundaceae</taxon>
        <taxon>Mariprofundus</taxon>
    </lineage>
</organism>
<dbReference type="AlphaFoldDB" id="Q0EZT7"/>
<dbReference type="CDD" id="cd00082">
    <property type="entry name" value="HisKA"/>
    <property type="match status" value="1"/>
</dbReference>
<keyword evidence="5" id="KW-1133">Transmembrane helix</keyword>
<evidence type="ECO:0000259" key="6">
    <source>
        <dbReference type="PROSITE" id="PS50109"/>
    </source>
</evidence>
<dbReference type="InterPro" id="IPR033425">
    <property type="entry name" value="MASE3"/>
</dbReference>
<evidence type="ECO:0000256" key="2">
    <source>
        <dbReference type="ARBA" id="ARBA00012438"/>
    </source>
</evidence>
<dbReference type="SUPFAM" id="SSF55874">
    <property type="entry name" value="ATPase domain of HSP90 chaperone/DNA topoisomerase II/histidine kinase"/>
    <property type="match status" value="1"/>
</dbReference>
<dbReference type="InterPro" id="IPR036097">
    <property type="entry name" value="HisK_dim/P_sf"/>
</dbReference>
<feature type="transmembrane region" description="Helical" evidence="5">
    <location>
        <begin position="173"/>
        <end position="191"/>
    </location>
</feature>
<dbReference type="InterPro" id="IPR036890">
    <property type="entry name" value="HATPase_C_sf"/>
</dbReference>
<dbReference type="InterPro" id="IPR013656">
    <property type="entry name" value="PAS_4"/>
</dbReference>
<dbReference type="CDD" id="cd00156">
    <property type="entry name" value="REC"/>
    <property type="match status" value="1"/>
</dbReference>
<dbReference type="Pfam" id="PF17159">
    <property type="entry name" value="MASE3"/>
    <property type="match status" value="1"/>
</dbReference>
<sequence length="888" mass="98617">MPEKETGMNQFAVLLNRGVWLPPVMLSAVLILASYYNYLLFHTLAELFSIIVGVLMFVVAAYAQKYARDNFIMYLATGYFWVASMDLIHTLIYKGMGIYPVTIANYSTQFWIANRYVEALLLLTAPLFFTRWTHHVSKFVVFGLIAVACYVLIMSGRFPDAYIEGVGLTRFKIISEYVICTILVLALVNMYRFRDRLKQGLFPFLMASIVFTILAEISFTNYIGVYSTANLIGHIFKLFSFWMILYSIVRVSLQDPYQSLGTSRALLKGLRDGIPDLIFYKDMQGVYLGCNQAFCELIGRESESDIIGKTDVDLFNKQQAQFFRDVDQQILQAGAARRNDEWVSYPDGSRRLLDTLKTPFMDSKGGVIGVIGISRDITDNWLAEGKLRKLSQALEQAGEAVMITDRDGGIEYINPAFTRVTGYRADEILGKSLRMLKSDRQNAAFYKGMWRMLARGDQWQGKLVNRKKDGSFYPALLTISPMFDEQGAISNYIGIQQDLSEYEQLEAQFHQSQKMEAVGTLVGGIAHDFNNTLAGITGNLYLAKKAADSLPDVVDRLNSIEELAFRAAGMIQQLLTFSRKGTVQMHPISMPSFLKEVIKLQEVSVPENISLTCQVGDVDLIVNGDINLLQQALINLINNARDAVESVGTPAITVKLDQCSVDEEFLERYPAITSRDVACITISDNGEGMSPEIQKHMFEPFFTTKGVGKGTGLGLAMVYGAIQSHGGAIAVESEEGVGTIVRIYLPLLQSGAAEGVVDDTTGVLGGRGETILLVDDEATVLATGKDVLESLGYNVLTATDGLKAVEQYIARRDEIDLLMLDVVMPHMGGQEALRKIREITPDVRALFVTGYDKNDALVEDGDASPEMVIKKPFSINKLSQAMRALLDN</sequence>
<feature type="transmembrane region" description="Helical" evidence="5">
    <location>
        <begin position="136"/>
        <end position="153"/>
    </location>
</feature>
<keyword evidence="5" id="KW-0472">Membrane</keyword>
<feature type="domain" description="PAC" evidence="9">
    <location>
        <begin position="337"/>
        <end position="389"/>
    </location>
</feature>
<dbReference type="EC" id="2.7.13.3" evidence="2"/>
<feature type="transmembrane region" description="Helical" evidence="5">
    <location>
        <begin position="71"/>
        <end position="92"/>
    </location>
</feature>
<evidence type="ECO:0000259" key="9">
    <source>
        <dbReference type="PROSITE" id="PS50113"/>
    </source>
</evidence>
<evidence type="ECO:0000313" key="11">
    <source>
        <dbReference type="Proteomes" id="UP000005297"/>
    </source>
</evidence>
<dbReference type="InterPro" id="IPR000700">
    <property type="entry name" value="PAS-assoc_C"/>
</dbReference>
<dbReference type="PROSITE" id="PS50113">
    <property type="entry name" value="PAC"/>
    <property type="match status" value="2"/>
</dbReference>
<dbReference type="InterPro" id="IPR004358">
    <property type="entry name" value="Sig_transdc_His_kin-like_C"/>
</dbReference>
<dbReference type="SUPFAM" id="SSF47384">
    <property type="entry name" value="Homodimeric domain of signal transducing histidine kinase"/>
    <property type="match status" value="1"/>
</dbReference>
<dbReference type="Gene3D" id="3.40.50.2300">
    <property type="match status" value="1"/>
</dbReference>
<dbReference type="InterPro" id="IPR011006">
    <property type="entry name" value="CheY-like_superfamily"/>
</dbReference>
<dbReference type="SMART" id="SM00086">
    <property type="entry name" value="PAC"/>
    <property type="match status" value="2"/>
</dbReference>
<evidence type="ECO:0000256" key="1">
    <source>
        <dbReference type="ARBA" id="ARBA00000085"/>
    </source>
</evidence>
<dbReference type="SMART" id="SM00448">
    <property type="entry name" value="REC"/>
    <property type="match status" value="1"/>
</dbReference>
<dbReference type="InParanoid" id="Q0EZT7"/>
<dbReference type="InterPro" id="IPR003661">
    <property type="entry name" value="HisK_dim/P_dom"/>
</dbReference>
<dbReference type="InterPro" id="IPR001789">
    <property type="entry name" value="Sig_transdc_resp-reg_receiver"/>
</dbReference>